<dbReference type="InterPro" id="IPR055551">
    <property type="entry name" value="DUF7127"/>
</dbReference>
<accession>A0A1I6P5B3</accession>
<name>A0A1I6P5B3_9EURY</name>
<dbReference type="Pfam" id="PF23444">
    <property type="entry name" value="DUF7127"/>
    <property type="match status" value="1"/>
</dbReference>
<reference evidence="2" key="1">
    <citation type="submission" date="2016-10" db="EMBL/GenBank/DDBJ databases">
        <authorList>
            <person name="Varghese N."/>
            <person name="Submissions S."/>
        </authorList>
    </citation>
    <scope>NUCLEOTIDE SEQUENCE [LARGE SCALE GENOMIC DNA]</scope>
    <source>
        <strain evidence="2">DSM 22427</strain>
    </source>
</reference>
<evidence type="ECO:0000313" key="2">
    <source>
        <dbReference type="Proteomes" id="UP000199199"/>
    </source>
</evidence>
<sequence>MRVPKQLRDVDRHGATVRTYDYDDSAVIAVDFGVGAGDITVDVIDDTVIVVTDDEQFEFELPADASDISVKNGILTIAE</sequence>
<proteinExistence type="predicted"/>
<dbReference type="EMBL" id="FOZS01000001">
    <property type="protein sequence ID" value="SFS35321.1"/>
    <property type="molecule type" value="Genomic_DNA"/>
</dbReference>
<gene>
    <name evidence="1" type="ORF">SAMN04488556_0331</name>
</gene>
<keyword evidence="2" id="KW-1185">Reference proteome</keyword>
<dbReference type="RefSeq" id="WP_092900681.1">
    <property type="nucleotide sequence ID" value="NZ_FOZS01000001.1"/>
</dbReference>
<evidence type="ECO:0000313" key="1">
    <source>
        <dbReference type="EMBL" id="SFS35321.1"/>
    </source>
</evidence>
<dbReference type="Proteomes" id="UP000199199">
    <property type="component" value="Unassembled WGS sequence"/>
</dbReference>
<evidence type="ECO:0008006" key="3">
    <source>
        <dbReference type="Google" id="ProtNLM"/>
    </source>
</evidence>
<organism evidence="1 2">
    <name type="scientific">Halostagnicola kamekurae</name>
    <dbReference type="NCBI Taxonomy" id="619731"/>
    <lineage>
        <taxon>Archaea</taxon>
        <taxon>Methanobacteriati</taxon>
        <taxon>Methanobacteriota</taxon>
        <taxon>Stenosarchaea group</taxon>
        <taxon>Halobacteria</taxon>
        <taxon>Halobacteriales</taxon>
        <taxon>Natrialbaceae</taxon>
        <taxon>Halostagnicola</taxon>
    </lineage>
</organism>
<protein>
    <recommendedName>
        <fullName evidence="3">Hsp20/alpha crystallin family protein</fullName>
    </recommendedName>
</protein>
<dbReference type="AlphaFoldDB" id="A0A1I6P5B3"/>
<dbReference type="OrthoDB" id="204533at2157"/>